<protein>
    <submittedName>
        <fullName evidence="1">Uncharacterized protein</fullName>
    </submittedName>
</protein>
<reference evidence="1 2" key="1">
    <citation type="submission" date="2020-02" db="EMBL/GenBank/DDBJ databases">
        <title>Draft genome sequence of Haematococcus lacustris strain NIES-144.</title>
        <authorList>
            <person name="Morimoto D."/>
            <person name="Nakagawa S."/>
            <person name="Yoshida T."/>
            <person name="Sawayama S."/>
        </authorList>
    </citation>
    <scope>NUCLEOTIDE SEQUENCE [LARGE SCALE GENOMIC DNA]</scope>
    <source>
        <strain evidence="1 2">NIES-144</strain>
    </source>
</reference>
<accession>A0A699YFK2</accession>
<comment type="caution">
    <text evidence="1">The sequence shown here is derived from an EMBL/GenBank/DDBJ whole genome shotgun (WGS) entry which is preliminary data.</text>
</comment>
<evidence type="ECO:0000313" key="1">
    <source>
        <dbReference type="EMBL" id="GFH06628.1"/>
    </source>
</evidence>
<organism evidence="1 2">
    <name type="scientific">Haematococcus lacustris</name>
    <name type="common">Green alga</name>
    <name type="synonym">Haematococcus pluvialis</name>
    <dbReference type="NCBI Taxonomy" id="44745"/>
    <lineage>
        <taxon>Eukaryota</taxon>
        <taxon>Viridiplantae</taxon>
        <taxon>Chlorophyta</taxon>
        <taxon>core chlorophytes</taxon>
        <taxon>Chlorophyceae</taxon>
        <taxon>CS clade</taxon>
        <taxon>Chlamydomonadales</taxon>
        <taxon>Haematococcaceae</taxon>
        <taxon>Haematococcus</taxon>
    </lineage>
</organism>
<gene>
    <name evidence="1" type="ORF">HaLaN_01291</name>
</gene>
<proteinExistence type="predicted"/>
<dbReference type="Proteomes" id="UP000485058">
    <property type="component" value="Unassembled WGS sequence"/>
</dbReference>
<keyword evidence="2" id="KW-1185">Reference proteome</keyword>
<name>A0A699YFK2_HAELA</name>
<sequence>MAAAKGGSSWQDTALEDLLIGDAVECLVPVGQGRVDAQGGRHNTAYQLDVCRVYYYVRVGDLVLLREPLTGQLYTAVITHTASVERYGNLNPLLTKQGILVLEGAVVPCGTFTHNTLMYSAFEAVFLQHMAATGQATNTLMPDAHIRAGARATPRNMSLLWGRPEQVPWLRLLLANGCTQLGMRLGDAPQLSSMVALSQAVAGQQGPLDLGRLRYLLGGLHAAAGYQPGQGYTGLSSSSQPFSLLDVIAAVVASGKVEGTAPGVAEM</sequence>
<dbReference type="AlphaFoldDB" id="A0A699YFK2"/>
<evidence type="ECO:0000313" key="2">
    <source>
        <dbReference type="Proteomes" id="UP000485058"/>
    </source>
</evidence>
<dbReference type="EMBL" id="BLLF01000048">
    <property type="protein sequence ID" value="GFH06628.1"/>
    <property type="molecule type" value="Genomic_DNA"/>
</dbReference>